<proteinExistence type="predicted"/>
<dbReference type="GO" id="GO:0016706">
    <property type="term" value="F:2-oxoglutarate-dependent dioxygenase activity"/>
    <property type="evidence" value="ECO:0007669"/>
    <property type="project" value="UniProtKB-ARBA"/>
</dbReference>
<keyword evidence="1" id="KW-0560">Oxidoreductase</keyword>
<dbReference type="Gene3D" id="2.60.120.620">
    <property type="entry name" value="q2cbj1_9rhob like domain"/>
    <property type="match status" value="1"/>
</dbReference>
<dbReference type="InterPro" id="IPR008775">
    <property type="entry name" value="Phytyl_CoA_dOase-like"/>
</dbReference>
<sequence>MNAERIMNEIERYEFDRVGYITIPGILTEEQVGSLAESIDALEEEAAARAAAAPRRKSPTGLLEYHHNAEKGYYVTGAKEHGNTIIVEDFFNADPAFDDLVDHAPTMSYIHAIVQERATINNSEIRIRYPGNQTGTHMGGPIGGKHRYGYNHKGINGMMVRMVYFVHDVGPEDGPFCVVPATHKSNMVSPYEGRNPDKEPGMIGLPVKAGDAILFTENLRHGGFTNRSGKTRKTVHIGYGPFWMKSQNIATMDEDQYLLPDTYARYSPEQRQLFRAWPNTLEREFGDNQRG</sequence>
<organism evidence="1">
    <name type="scientific">Caldilineaceae bacterium SB0664_bin_27</name>
    <dbReference type="NCBI Taxonomy" id="2605260"/>
    <lineage>
        <taxon>Bacteria</taxon>
        <taxon>Bacillati</taxon>
        <taxon>Chloroflexota</taxon>
        <taxon>Caldilineae</taxon>
        <taxon>Caldilineales</taxon>
        <taxon>Caldilineaceae</taxon>
    </lineage>
</organism>
<dbReference type="SUPFAM" id="SSF51197">
    <property type="entry name" value="Clavaminate synthase-like"/>
    <property type="match status" value="1"/>
</dbReference>
<keyword evidence="1" id="KW-0223">Dioxygenase</keyword>
<reference evidence="1" key="1">
    <citation type="submission" date="2019-09" db="EMBL/GenBank/DDBJ databases">
        <title>Characterisation of the sponge microbiome using genome-centric metagenomics.</title>
        <authorList>
            <person name="Engelberts J.P."/>
            <person name="Robbins S.J."/>
            <person name="De Goeij J.M."/>
            <person name="Aranda M."/>
            <person name="Bell S.C."/>
            <person name="Webster N.S."/>
        </authorList>
    </citation>
    <scope>NUCLEOTIDE SEQUENCE</scope>
    <source>
        <strain evidence="1">SB0664_bin_27</strain>
    </source>
</reference>
<protein>
    <submittedName>
        <fullName evidence="1">Phytanoyl-CoA dioxygenase family protein</fullName>
    </submittedName>
</protein>
<gene>
    <name evidence="1" type="ORF">F4Y42_00085</name>
</gene>
<name>A0A6B0YLQ9_9CHLR</name>
<dbReference type="AlphaFoldDB" id="A0A6B0YLQ9"/>
<evidence type="ECO:0000313" key="1">
    <source>
        <dbReference type="EMBL" id="MXY91830.1"/>
    </source>
</evidence>
<dbReference type="EMBL" id="VXRG01000002">
    <property type="protein sequence ID" value="MXY91830.1"/>
    <property type="molecule type" value="Genomic_DNA"/>
</dbReference>
<comment type="caution">
    <text evidence="1">The sequence shown here is derived from an EMBL/GenBank/DDBJ whole genome shotgun (WGS) entry which is preliminary data.</text>
</comment>
<dbReference type="Pfam" id="PF05721">
    <property type="entry name" value="PhyH"/>
    <property type="match status" value="1"/>
</dbReference>
<accession>A0A6B0YLQ9</accession>